<comment type="caution">
    <text evidence="1">The sequence shown here is derived from an EMBL/GenBank/DDBJ whole genome shotgun (WGS) entry which is preliminary data.</text>
</comment>
<name>T1ASA0_9ZZZZ</name>
<proteinExistence type="predicted"/>
<organism evidence="1">
    <name type="scientific">mine drainage metagenome</name>
    <dbReference type="NCBI Taxonomy" id="410659"/>
    <lineage>
        <taxon>unclassified sequences</taxon>
        <taxon>metagenomes</taxon>
        <taxon>ecological metagenomes</taxon>
    </lineage>
</organism>
<protein>
    <submittedName>
        <fullName evidence="1">Esterase</fullName>
    </submittedName>
</protein>
<evidence type="ECO:0000313" key="1">
    <source>
        <dbReference type="EMBL" id="EQD59413.1"/>
    </source>
</evidence>
<dbReference type="Gene3D" id="3.40.50.1820">
    <property type="entry name" value="alpha/beta hydrolase"/>
    <property type="match status" value="1"/>
</dbReference>
<feature type="non-terminal residue" evidence="1">
    <location>
        <position position="1"/>
    </location>
</feature>
<gene>
    <name evidence="1" type="ORF">B2A_04004</name>
</gene>
<dbReference type="EMBL" id="AUZZ01002670">
    <property type="protein sequence ID" value="EQD59413.1"/>
    <property type="molecule type" value="Genomic_DNA"/>
</dbReference>
<dbReference type="SUPFAM" id="SSF53474">
    <property type="entry name" value="alpha/beta-Hydrolases"/>
    <property type="match status" value="1"/>
</dbReference>
<accession>T1ASA0</accession>
<dbReference type="AlphaFoldDB" id="T1ASA0"/>
<reference evidence="1" key="2">
    <citation type="journal article" date="2014" name="ISME J.">
        <title>Microbial stratification in low pH oxic and suboxic macroscopic growths along an acid mine drainage.</title>
        <authorList>
            <person name="Mendez-Garcia C."/>
            <person name="Mesa V."/>
            <person name="Sprenger R.R."/>
            <person name="Richter M."/>
            <person name="Diez M.S."/>
            <person name="Solano J."/>
            <person name="Bargiela R."/>
            <person name="Golyshina O.V."/>
            <person name="Manteca A."/>
            <person name="Ramos J.L."/>
            <person name="Gallego J.R."/>
            <person name="Llorente I."/>
            <person name="Martins Dos Santos V.A."/>
            <person name="Jensen O.N."/>
            <person name="Pelaez A.I."/>
            <person name="Sanchez J."/>
            <person name="Ferrer M."/>
        </authorList>
    </citation>
    <scope>NUCLEOTIDE SEQUENCE</scope>
</reference>
<reference evidence="1" key="1">
    <citation type="submission" date="2013-08" db="EMBL/GenBank/DDBJ databases">
        <authorList>
            <person name="Mendez C."/>
            <person name="Richter M."/>
            <person name="Ferrer M."/>
            <person name="Sanchez J."/>
        </authorList>
    </citation>
    <scope>NUCLEOTIDE SEQUENCE</scope>
</reference>
<sequence length="103" mass="11904">EMGVSLPFNFENGDFRPEVWAIWQKDDPAKNVRNFTRQLESMNAIFIDAGTMDEFSAIWGSRAISNQLKNSKINHTYEEFEDGHFGINYRFERSLPVLAQSLA</sequence>
<dbReference type="InterPro" id="IPR029058">
    <property type="entry name" value="AB_hydrolase_fold"/>
</dbReference>